<dbReference type="EMBL" id="JACCAE010000001">
    <property type="protein sequence ID" value="NYF97269.1"/>
    <property type="molecule type" value="Genomic_DNA"/>
</dbReference>
<reference evidence="1 2" key="1">
    <citation type="submission" date="2020-07" db="EMBL/GenBank/DDBJ databases">
        <title>Sequencing the genomes of 1000 actinobacteria strains.</title>
        <authorList>
            <person name="Klenk H.-P."/>
        </authorList>
    </citation>
    <scope>NUCLEOTIDE SEQUENCE [LARGE SCALE GENOMIC DNA]</scope>
    <source>
        <strain evidence="1 2">DSM 26154</strain>
    </source>
</reference>
<dbReference type="InterPro" id="IPR011330">
    <property type="entry name" value="Glyco_hydro/deAcase_b/a-brl"/>
</dbReference>
<gene>
    <name evidence="1" type="ORF">BJY20_000661</name>
</gene>
<organism evidence="1 2">
    <name type="scientific">Janibacter cremeus</name>
    <dbReference type="NCBI Taxonomy" id="1285192"/>
    <lineage>
        <taxon>Bacteria</taxon>
        <taxon>Bacillati</taxon>
        <taxon>Actinomycetota</taxon>
        <taxon>Actinomycetes</taxon>
        <taxon>Micrococcales</taxon>
        <taxon>Intrasporangiaceae</taxon>
        <taxon>Janibacter</taxon>
    </lineage>
</organism>
<dbReference type="PANTHER" id="PTHR30292:SF0">
    <property type="entry name" value="5-OXOPROLINASE SUBUNIT A"/>
    <property type="match status" value="1"/>
</dbReference>
<dbReference type="InterPro" id="IPR005501">
    <property type="entry name" value="LamB/YcsF/PxpA-like"/>
</dbReference>
<protein>
    <submittedName>
        <fullName evidence="1">UPF0271 protein</fullName>
    </submittedName>
</protein>
<dbReference type="PANTHER" id="PTHR30292">
    <property type="entry name" value="UNCHARACTERIZED PROTEIN YBGL-RELATED"/>
    <property type="match status" value="1"/>
</dbReference>
<dbReference type="Pfam" id="PF03746">
    <property type="entry name" value="LamB_YcsF"/>
    <property type="match status" value="1"/>
</dbReference>
<evidence type="ECO:0000313" key="2">
    <source>
        <dbReference type="Proteomes" id="UP000554054"/>
    </source>
</evidence>
<accession>A0A852VMV9</accession>
<dbReference type="RefSeq" id="WP_185990229.1">
    <property type="nucleotide sequence ID" value="NZ_JACCAE010000001.1"/>
</dbReference>
<dbReference type="AlphaFoldDB" id="A0A852VMV9"/>
<name>A0A852VMV9_9MICO</name>
<dbReference type="CDD" id="cd10787">
    <property type="entry name" value="LamB_YcsF_like"/>
    <property type="match status" value="1"/>
</dbReference>
<dbReference type="GO" id="GO:0005975">
    <property type="term" value="P:carbohydrate metabolic process"/>
    <property type="evidence" value="ECO:0007669"/>
    <property type="project" value="InterPro"/>
</dbReference>
<dbReference type="SUPFAM" id="SSF88713">
    <property type="entry name" value="Glycoside hydrolase/deacetylase"/>
    <property type="match status" value="1"/>
</dbReference>
<keyword evidence="2" id="KW-1185">Reference proteome</keyword>
<proteinExistence type="predicted"/>
<comment type="caution">
    <text evidence="1">The sequence shown here is derived from an EMBL/GenBank/DDBJ whole genome shotgun (WGS) entry which is preliminary data.</text>
</comment>
<sequence>MSASTKLIDLNADGGESFGRWTLGADESLAPLISSINVACGWHAGDPATMSTSVTLAKEHEIGLGAHPGFPDLTGFGRRAMAFSPAEAAQAVLYQTGALRAFADQLGVPLRHVKPHGSLYGLLMKDDDAADAVADAVAQMDASLLMVLEAGHCAERQRERGHKVAAEAFADLEYTDDGHIIIDPKNQRRDPQWCADQVADILDGRIRSVNGVESSIRADTICLHSDRPGAVDNAHAVVDRITSKGWTIRSLHHIDQEGS</sequence>
<evidence type="ECO:0000313" key="1">
    <source>
        <dbReference type="EMBL" id="NYF97269.1"/>
    </source>
</evidence>
<dbReference type="Gene3D" id="3.20.20.370">
    <property type="entry name" value="Glycoside hydrolase/deacetylase"/>
    <property type="match status" value="1"/>
</dbReference>
<dbReference type="NCBIfam" id="NF003814">
    <property type="entry name" value="PRK05406.1-3"/>
    <property type="match status" value="1"/>
</dbReference>
<dbReference type="Proteomes" id="UP000554054">
    <property type="component" value="Unassembled WGS sequence"/>
</dbReference>